<comment type="caution">
    <text evidence="1">The sequence shown here is derived from an EMBL/GenBank/DDBJ whole genome shotgun (WGS) entry which is preliminary data.</text>
</comment>
<dbReference type="AlphaFoldDB" id="A0A363NTP0"/>
<proteinExistence type="predicted"/>
<dbReference type="InterPro" id="IPR016181">
    <property type="entry name" value="Acyl_CoA_acyltransferase"/>
</dbReference>
<evidence type="ECO:0008006" key="3">
    <source>
        <dbReference type="Google" id="ProtNLM"/>
    </source>
</evidence>
<dbReference type="SUPFAM" id="SSF55729">
    <property type="entry name" value="Acyl-CoA N-acyltransferases (Nat)"/>
    <property type="match status" value="1"/>
</dbReference>
<gene>
    <name evidence="1" type="ORF">DCO56_12305</name>
</gene>
<dbReference type="Gene3D" id="3.40.630.30">
    <property type="match status" value="1"/>
</dbReference>
<dbReference type="OrthoDB" id="6897452at2"/>
<dbReference type="EMBL" id="QCXX01000003">
    <property type="protein sequence ID" value="PUV24144.1"/>
    <property type="molecule type" value="Genomic_DNA"/>
</dbReference>
<accession>A0A363NTP0</accession>
<reference evidence="1 2" key="1">
    <citation type="submission" date="2018-04" db="EMBL/GenBank/DDBJ databases">
        <title>Sphingobacterium sp. M46 Genome.</title>
        <authorList>
            <person name="Cheng J."/>
            <person name="Li Y."/>
        </authorList>
    </citation>
    <scope>NUCLEOTIDE SEQUENCE [LARGE SCALE GENOMIC DNA]</scope>
    <source>
        <strain evidence="1 2">M46</strain>
    </source>
</reference>
<organism evidence="1 2">
    <name type="scientific">Sphingobacterium athyrii</name>
    <dbReference type="NCBI Taxonomy" id="2152717"/>
    <lineage>
        <taxon>Bacteria</taxon>
        <taxon>Pseudomonadati</taxon>
        <taxon>Bacteroidota</taxon>
        <taxon>Sphingobacteriia</taxon>
        <taxon>Sphingobacteriales</taxon>
        <taxon>Sphingobacteriaceae</taxon>
        <taxon>Sphingobacterium</taxon>
    </lineage>
</organism>
<protein>
    <recommendedName>
        <fullName evidence="3">N-acetyltransferase domain-containing protein</fullName>
    </recommendedName>
</protein>
<keyword evidence="2" id="KW-1185">Reference proteome</keyword>
<evidence type="ECO:0000313" key="2">
    <source>
        <dbReference type="Proteomes" id="UP000250831"/>
    </source>
</evidence>
<name>A0A363NTP0_9SPHI</name>
<dbReference type="RefSeq" id="WP_108634072.1">
    <property type="nucleotide sequence ID" value="NZ_QCXX01000003.1"/>
</dbReference>
<dbReference type="Proteomes" id="UP000250831">
    <property type="component" value="Unassembled WGS sequence"/>
</dbReference>
<sequence>MNSRVEISISKTGKEIKRKIVKISLENPWGIYDTNDEAIFEVFDGDVVIYYPPLLVLPSYQDKGVGRLIIDKMQEIYKGFHMQMFIADGNAIDFYKRTILNELVKQSRCGSILVLIIKFEETIKLDSNNRMIQTLQISYSNSLLDSNSQIERNWIYYLISQRSN</sequence>
<evidence type="ECO:0000313" key="1">
    <source>
        <dbReference type="EMBL" id="PUV24144.1"/>
    </source>
</evidence>